<dbReference type="EMBL" id="CP045488">
    <property type="protein sequence ID" value="QFU82233.1"/>
    <property type="molecule type" value="Genomic_DNA"/>
</dbReference>
<feature type="region of interest" description="Disordered" evidence="1">
    <location>
        <begin position="20"/>
        <end position="72"/>
    </location>
</feature>
<dbReference type="KEGG" id="nas:GCU68_06655"/>
<sequence length="178" mass="18864">MSDLPRRRLLAVSGTALTGAIAGCSGSDDGDDEPTPNGGDESDDSSDSAPEDSDTGSSTELEGTTLGEITIDNLDETAHTVDVIVEFDREIEDWTTESLEADSGVTLDRNWPTEPGQFRVTTRLDQAELVQVTPDEWNDPSCLNLFVRVDRDGELTLLSDIGGGPCGAGDADVDDAET</sequence>
<feature type="compositionally biased region" description="Acidic residues" evidence="1">
    <location>
        <begin position="28"/>
        <end position="54"/>
    </location>
</feature>
<dbReference type="AlphaFoldDB" id="A0A5P9P276"/>
<name>A0A5P9P276_9EURY</name>
<dbReference type="OrthoDB" id="205445at2157"/>
<keyword evidence="3" id="KW-1185">Reference proteome</keyword>
<evidence type="ECO:0000313" key="3">
    <source>
        <dbReference type="Proteomes" id="UP000326170"/>
    </source>
</evidence>
<evidence type="ECO:0000256" key="1">
    <source>
        <dbReference type="SAM" id="MobiDB-lite"/>
    </source>
</evidence>
<gene>
    <name evidence="2" type="ORF">GCU68_06655</name>
</gene>
<dbReference type="GeneID" id="42300713"/>
<dbReference type="RefSeq" id="WP_152940069.1">
    <property type="nucleotide sequence ID" value="NZ_CP045488.1"/>
</dbReference>
<organism evidence="2 3">
    <name type="scientific">Natronorubrum aibiense</name>
    <dbReference type="NCBI Taxonomy" id="348826"/>
    <lineage>
        <taxon>Archaea</taxon>
        <taxon>Methanobacteriati</taxon>
        <taxon>Methanobacteriota</taxon>
        <taxon>Stenosarchaea group</taxon>
        <taxon>Halobacteria</taxon>
        <taxon>Halobacteriales</taxon>
        <taxon>Natrialbaceae</taxon>
        <taxon>Natronorubrum</taxon>
    </lineage>
</organism>
<accession>A0A5P9P276</accession>
<reference evidence="2 3" key="1">
    <citation type="journal article" date="2007" name="Int. J. Syst. Evol. Microbiol.">
        <title>Natronorubrum sulfidifaciens sp. nov., an extremely haloalkaliphilic archaeon isolated from Aiding salt lake in Xin-Jiang, China.</title>
        <authorList>
            <person name="Cui H.L."/>
            <person name="Tohty D."/>
            <person name="Liu H.C."/>
            <person name="Liu S.J."/>
            <person name="Oren A."/>
            <person name="Zhou P.J."/>
        </authorList>
    </citation>
    <scope>NUCLEOTIDE SEQUENCE [LARGE SCALE GENOMIC DNA]</scope>
    <source>
        <strain evidence="2 3">7-3</strain>
    </source>
</reference>
<feature type="compositionally biased region" description="Low complexity" evidence="1">
    <location>
        <begin position="55"/>
        <end position="71"/>
    </location>
</feature>
<dbReference type="PROSITE" id="PS51257">
    <property type="entry name" value="PROKAR_LIPOPROTEIN"/>
    <property type="match status" value="1"/>
</dbReference>
<proteinExistence type="predicted"/>
<evidence type="ECO:0000313" key="2">
    <source>
        <dbReference type="EMBL" id="QFU82233.1"/>
    </source>
</evidence>
<protein>
    <submittedName>
        <fullName evidence="2">Uncharacterized protein</fullName>
    </submittedName>
</protein>
<dbReference type="Proteomes" id="UP000326170">
    <property type="component" value="Chromosome"/>
</dbReference>